<proteinExistence type="predicted"/>
<sequence length="70" mass="8174">MARVTRSIQEHDLNFSKIYPLEFALPTMFTDDFDMTIEYVYDLVIPIQQGGGFIGRENPERIETAIESRF</sequence>
<gene>
    <name evidence="1" type="ORF">Dda_9257</name>
</gene>
<dbReference type="EMBL" id="JAQGDS010000016">
    <property type="protein sequence ID" value="KAJ6255965.1"/>
    <property type="molecule type" value="Genomic_DNA"/>
</dbReference>
<organism evidence="1 2">
    <name type="scientific">Drechslerella dactyloides</name>
    <name type="common">Nematode-trapping fungus</name>
    <name type="synonym">Arthrobotrys dactyloides</name>
    <dbReference type="NCBI Taxonomy" id="74499"/>
    <lineage>
        <taxon>Eukaryota</taxon>
        <taxon>Fungi</taxon>
        <taxon>Dikarya</taxon>
        <taxon>Ascomycota</taxon>
        <taxon>Pezizomycotina</taxon>
        <taxon>Orbiliomycetes</taxon>
        <taxon>Orbiliales</taxon>
        <taxon>Orbiliaceae</taxon>
        <taxon>Drechslerella</taxon>
    </lineage>
</organism>
<comment type="caution">
    <text evidence="1">The sequence shown here is derived from an EMBL/GenBank/DDBJ whole genome shotgun (WGS) entry which is preliminary data.</text>
</comment>
<protein>
    <submittedName>
        <fullName evidence="1">Uncharacterized protein</fullName>
    </submittedName>
</protein>
<dbReference type="AlphaFoldDB" id="A0AAD6IPH5"/>
<keyword evidence="2" id="KW-1185">Reference proteome</keyword>
<evidence type="ECO:0000313" key="1">
    <source>
        <dbReference type="EMBL" id="KAJ6255965.1"/>
    </source>
</evidence>
<dbReference type="Proteomes" id="UP001221413">
    <property type="component" value="Unassembled WGS sequence"/>
</dbReference>
<evidence type="ECO:0000313" key="2">
    <source>
        <dbReference type="Proteomes" id="UP001221413"/>
    </source>
</evidence>
<accession>A0AAD6IPH5</accession>
<name>A0AAD6IPH5_DREDA</name>
<reference evidence="1" key="1">
    <citation type="submission" date="2023-01" db="EMBL/GenBank/DDBJ databases">
        <title>The chitinases involved in constricting ring structure development in the nematode-trapping fungus Drechslerella dactyloides.</title>
        <authorList>
            <person name="Wang R."/>
            <person name="Zhang L."/>
            <person name="Tang P."/>
            <person name="Li S."/>
            <person name="Liang L."/>
        </authorList>
    </citation>
    <scope>NUCLEOTIDE SEQUENCE</scope>
    <source>
        <strain evidence="1">YMF1.00031</strain>
    </source>
</reference>